<dbReference type="RefSeq" id="WP_168007025.1">
    <property type="nucleotide sequence ID" value="NZ_JAATEP010000002.1"/>
</dbReference>
<evidence type="ECO:0000256" key="3">
    <source>
        <dbReference type="ARBA" id="ARBA00022598"/>
    </source>
</evidence>
<dbReference type="Pfam" id="PF07503">
    <property type="entry name" value="zf-HYPF"/>
    <property type="match status" value="2"/>
</dbReference>
<dbReference type="PANTHER" id="PTHR42959">
    <property type="entry name" value="CARBAMOYLTRANSFERASE"/>
    <property type="match status" value="1"/>
</dbReference>
<dbReference type="Pfam" id="PF17788">
    <property type="entry name" value="HypF_C"/>
    <property type="match status" value="1"/>
</dbReference>
<protein>
    <recommendedName>
        <fullName evidence="8">Carbamoyltransferase</fullName>
        <ecNumber evidence="8">6.2.-.-</ecNumber>
    </recommendedName>
</protein>
<dbReference type="Gene3D" id="3.30.420.360">
    <property type="match status" value="1"/>
</dbReference>
<dbReference type="Proteomes" id="UP000696294">
    <property type="component" value="Unassembled WGS sequence"/>
</dbReference>
<evidence type="ECO:0000256" key="4">
    <source>
        <dbReference type="ARBA" id="ARBA00022723"/>
    </source>
</evidence>
<accession>A0ABX1AZA2</accession>
<dbReference type="InterPro" id="IPR036046">
    <property type="entry name" value="Acylphosphatase-like_dom_sf"/>
</dbReference>
<sequence length="777" mass="81496">MDAAWRIEVHGIVQGVGFRPFVHRLATSIGIRGRVRNAGGHVVISAAGPQPALEAFVAGLRAQRPGAARIRDVIVTRGTPDQRASGADAAGGELTLETGGEFAPAAGFEIVDSDLTSEAGSEIPPDLATCADCRRELFDPANRRYRYPFINCTACGPRATIIESLPYDRERTSMRRFAMCPACAAEYHDPADRRFHAEPIACASCGPRLRWQAMTGDAALRAAADAIAAGAVVAVKGLGGFHLVCDAINEEPVARLREIKARDGKPLAVMVRAPVVAGALAALSDADRALLTGPAAPIVLAPRRHGVLSPGVCHGMPDIGVFLPYTPLHHLLMDALRRPLVVTSANHADSPMPIDEVRGLAVDGVLTHDRPIVARYDDSVIRSFGSRSITIRRGRGLAPALLRLPAAAPPLVAVGAQLKSTFTLADGERAVLGPHIGDLSDAETLEAYDQALAHLSRLHGIEPVHAAHDLHPGYLSTRLARRWPSRIAVQHHHAHVAAVAAEHGLRPPFLGVAYDGLGLGDDGTFWGGELLLASYTGYRRLGRFSRAPMPGGEAAVRRPARMALGYLLGGELGTGPARGRLPGPAPGRLPGSGSGGLPGEEVIARMIARGVNCPAASSAGRLFDAAAALLGLCEVNGFEGEAATRLEQAAGGFPGTEPLAWRLERRDGLWVYDAVATLRDLLEAKADGEPVGRIAAAFHATVAAVTVLLCERAAAEHDVTQVCLAGGVFQNRLLATGVLARLSAAGFEPYIGERVPVNDAGISYGQAAVAAARLSPA</sequence>
<reference evidence="12 13" key="1">
    <citation type="submission" date="2020-03" db="EMBL/GenBank/DDBJ databases">
        <title>WGS of actinomycetes isolated from Thailand.</title>
        <authorList>
            <person name="Thawai C."/>
        </authorList>
    </citation>
    <scope>NUCLEOTIDE SEQUENCE [LARGE SCALE GENOMIC DNA]</scope>
    <source>
        <strain evidence="12 13">FMUSA5-5</strain>
    </source>
</reference>
<feature type="active site" evidence="9">
    <location>
        <position position="19"/>
    </location>
</feature>
<dbReference type="SUPFAM" id="SSF53067">
    <property type="entry name" value="Actin-like ATPase domain"/>
    <property type="match status" value="1"/>
</dbReference>
<dbReference type="NCBIfam" id="TIGR00143">
    <property type="entry name" value="hypF"/>
    <property type="match status" value="1"/>
</dbReference>
<dbReference type="InterPro" id="IPR043129">
    <property type="entry name" value="ATPase_NBD"/>
</dbReference>
<evidence type="ECO:0000259" key="11">
    <source>
        <dbReference type="PROSITE" id="PS51163"/>
    </source>
</evidence>
<dbReference type="InterPro" id="IPR051060">
    <property type="entry name" value="Carbamoyltrans_HypF-like"/>
</dbReference>
<keyword evidence="9" id="KW-0378">Hydrolase</keyword>
<organism evidence="12 13">
    <name type="scientific">Nonomuraea composti</name>
    <dbReference type="NCBI Taxonomy" id="2720023"/>
    <lineage>
        <taxon>Bacteria</taxon>
        <taxon>Bacillati</taxon>
        <taxon>Actinomycetota</taxon>
        <taxon>Actinomycetes</taxon>
        <taxon>Streptosporangiales</taxon>
        <taxon>Streptosporangiaceae</taxon>
        <taxon>Nonomuraea</taxon>
    </lineage>
</organism>
<dbReference type="PROSITE" id="PS00150">
    <property type="entry name" value="ACYLPHOSPHATASE_1"/>
    <property type="match status" value="1"/>
</dbReference>
<comment type="catalytic activity">
    <reaction evidence="9">
        <text>an acyl phosphate + H2O = a carboxylate + phosphate + H(+)</text>
        <dbReference type="Rhea" id="RHEA:14965"/>
        <dbReference type="ChEBI" id="CHEBI:15377"/>
        <dbReference type="ChEBI" id="CHEBI:15378"/>
        <dbReference type="ChEBI" id="CHEBI:29067"/>
        <dbReference type="ChEBI" id="CHEBI:43474"/>
        <dbReference type="ChEBI" id="CHEBI:59918"/>
        <dbReference type="EC" id="3.6.1.7"/>
    </reaction>
</comment>
<dbReference type="PROSITE" id="PS51160">
    <property type="entry name" value="ACYLPHOSPHATASE_3"/>
    <property type="match status" value="1"/>
</dbReference>
<dbReference type="InterPro" id="IPR006070">
    <property type="entry name" value="Sua5-like_dom"/>
</dbReference>
<dbReference type="PROSITE" id="PS51163">
    <property type="entry name" value="YRDC"/>
    <property type="match status" value="1"/>
</dbReference>
<evidence type="ECO:0000256" key="6">
    <source>
        <dbReference type="ARBA" id="ARBA00022833"/>
    </source>
</evidence>
<evidence type="ECO:0000256" key="1">
    <source>
        <dbReference type="ARBA" id="ARBA00004711"/>
    </source>
</evidence>
<keyword evidence="6" id="KW-0862">Zinc</keyword>
<evidence type="ECO:0000256" key="8">
    <source>
        <dbReference type="PIRNR" id="PIRNR006256"/>
    </source>
</evidence>
<comment type="caution">
    <text evidence="12">The sequence shown here is derived from an EMBL/GenBank/DDBJ whole genome shotgun (WGS) entry which is preliminary data.</text>
</comment>
<comment type="catalytic activity">
    <reaction evidence="7">
        <text>C-terminal L-cysteinyl-[HypE protein] + carbamoyl phosphate + ATP + H2O = C-terminal S-carboxamide-L-cysteinyl-[HypE protein] + AMP + phosphate + diphosphate + H(+)</text>
        <dbReference type="Rhea" id="RHEA:55636"/>
        <dbReference type="Rhea" id="RHEA-COMP:14247"/>
        <dbReference type="Rhea" id="RHEA-COMP:14392"/>
        <dbReference type="ChEBI" id="CHEBI:15377"/>
        <dbReference type="ChEBI" id="CHEBI:15378"/>
        <dbReference type="ChEBI" id="CHEBI:30616"/>
        <dbReference type="ChEBI" id="CHEBI:33019"/>
        <dbReference type="ChEBI" id="CHEBI:43474"/>
        <dbReference type="ChEBI" id="CHEBI:58228"/>
        <dbReference type="ChEBI" id="CHEBI:76913"/>
        <dbReference type="ChEBI" id="CHEBI:139126"/>
        <dbReference type="ChEBI" id="CHEBI:456215"/>
    </reaction>
</comment>
<keyword evidence="4" id="KW-0479">Metal-binding</keyword>
<gene>
    <name evidence="12" type="primary">hypF</name>
    <name evidence="12" type="ORF">HCN51_04440</name>
</gene>
<dbReference type="PIRSF" id="PIRSF006256">
    <property type="entry name" value="CMPcnvr_hdrg_mat"/>
    <property type="match status" value="1"/>
</dbReference>
<evidence type="ECO:0000256" key="9">
    <source>
        <dbReference type="PROSITE-ProRule" id="PRU00520"/>
    </source>
</evidence>
<comment type="similarity">
    <text evidence="2 8">Belongs to the carbamoyltransferase HypF family.</text>
</comment>
<keyword evidence="3" id="KW-0436">Ligase</keyword>
<dbReference type="EMBL" id="JAATEP010000002">
    <property type="protein sequence ID" value="NJP88714.1"/>
    <property type="molecule type" value="Genomic_DNA"/>
</dbReference>
<proteinExistence type="inferred from homology"/>
<dbReference type="Gene3D" id="3.30.110.120">
    <property type="match status" value="1"/>
</dbReference>
<dbReference type="SUPFAM" id="SSF54975">
    <property type="entry name" value="Acylphosphatase/BLUF domain-like"/>
    <property type="match status" value="1"/>
</dbReference>
<evidence type="ECO:0000256" key="5">
    <source>
        <dbReference type="ARBA" id="ARBA00022771"/>
    </source>
</evidence>
<dbReference type="Gene3D" id="3.90.870.50">
    <property type="match status" value="1"/>
</dbReference>
<keyword evidence="5" id="KW-0863">Zinc-finger</keyword>
<dbReference type="Gene3D" id="3.30.420.40">
    <property type="match status" value="1"/>
</dbReference>
<dbReference type="InterPro" id="IPR004421">
    <property type="entry name" value="Carbamoyltransferase_HypF"/>
</dbReference>
<comment type="pathway">
    <text evidence="1">Protein modification; [NiFe] hydrogenase maturation.</text>
</comment>
<evidence type="ECO:0000313" key="12">
    <source>
        <dbReference type="EMBL" id="NJP88714.1"/>
    </source>
</evidence>
<dbReference type="InterPro" id="IPR055128">
    <property type="entry name" value="HypF_C_2"/>
</dbReference>
<feature type="domain" description="Acylphosphatase-like" evidence="10">
    <location>
        <begin position="4"/>
        <end position="112"/>
    </location>
</feature>
<dbReference type="Pfam" id="PF00708">
    <property type="entry name" value="Acylphosphatase"/>
    <property type="match status" value="1"/>
</dbReference>
<dbReference type="InterPro" id="IPR011125">
    <property type="entry name" value="Znf_HypF"/>
</dbReference>
<dbReference type="InterPro" id="IPR041440">
    <property type="entry name" value="HypF_C"/>
</dbReference>
<dbReference type="SUPFAM" id="SSF55821">
    <property type="entry name" value="YrdC/RibB"/>
    <property type="match status" value="1"/>
</dbReference>
<evidence type="ECO:0000259" key="10">
    <source>
        <dbReference type="PROSITE" id="PS51160"/>
    </source>
</evidence>
<evidence type="ECO:0000313" key="13">
    <source>
        <dbReference type="Proteomes" id="UP000696294"/>
    </source>
</evidence>
<dbReference type="InterPro" id="IPR017968">
    <property type="entry name" value="Acylphosphatase_CS"/>
</dbReference>
<dbReference type="Pfam" id="PF22521">
    <property type="entry name" value="HypF_C_2"/>
    <property type="match status" value="1"/>
</dbReference>
<keyword evidence="13" id="KW-1185">Reference proteome</keyword>
<dbReference type="Pfam" id="PF01300">
    <property type="entry name" value="Sua5_yciO_yrdC"/>
    <property type="match status" value="1"/>
</dbReference>
<dbReference type="InterPro" id="IPR001792">
    <property type="entry name" value="Acylphosphatase-like_dom"/>
</dbReference>
<evidence type="ECO:0000256" key="2">
    <source>
        <dbReference type="ARBA" id="ARBA00008097"/>
    </source>
</evidence>
<feature type="active site" evidence="9">
    <location>
        <position position="37"/>
    </location>
</feature>
<evidence type="ECO:0000256" key="7">
    <source>
        <dbReference type="ARBA" id="ARBA00048220"/>
    </source>
</evidence>
<dbReference type="PANTHER" id="PTHR42959:SF1">
    <property type="entry name" value="CARBAMOYLTRANSFERASE HYPF"/>
    <property type="match status" value="1"/>
</dbReference>
<dbReference type="EC" id="6.2.-.-" evidence="8"/>
<feature type="domain" description="YrdC-like" evidence="11">
    <location>
        <begin position="217"/>
        <end position="396"/>
    </location>
</feature>
<name>A0ABX1AZA2_9ACTN</name>
<dbReference type="InterPro" id="IPR017945">
    <property type="entry name" value="DHBP_synth_RibB-like_a/b_dom"/>
</dbReference>